<dbReference type="Proteomes" id="UP000257109">
    <property type="component" value="Unassembled WGS sequence"/>
</dbReference>
<sequence length="181" mass="20759">MDYYLKHPNSKVRNELLSHSSKRSIKFFLKPFLMQFFSYTYIIEKSYMFLLCNGLLILIAMNSGLIDVSSPSTTHQSMARAVHMETSIRSESKEPDIAAEETASPQEQEEEEESIVIVEQESVLSVSDTQEEEENALAIIDEDEDDTEELNKKCEDFIKKMKATFSFNNLDNQKLLVLAVD</sequence>
<feature type="region of interest" description="Disordered" evidence="1">
    <location>
        <begin position="82"/>
        <end position="114"/>
    </location>
</feature>
<proteinExistence type="predicted"/>
<gene>
    <name evidence="3" type="ORF">CR513_05124</name>
</gene>
<organism evidence="3 4">
    <name type="scientific">Mucuna pruriens</name>
    <name type="common">Velvet bean</name>
    <name type="synonym">Dolichos pruriens</name>
    <dbReference type="NCBI Taxonomy" id="157652"/>
    <lineage>
        <taxon>Eukaryota</taxon>
        <taxon>Viridiplantae</taxon>
        <taxon>Streptophyta</taxon>
        <taxon>Embryophyta</taxon>
        <taxon>Tracheophyta</taxon>
        <taxon>Spermatophyta</taxon>
        <taxon>Magnoliopsida</taxon>
        <taxon>eudicotyledons</taxon>
        <taxon>Gunneridae</taxon>
        <taxon>Pentapetalae</taxon>
        <taxon>rosids</taxon>
        <taxon>fabids</taxon>
        <taxon>Fabales</taxon>
        <taxon>Fabaceae</taxon>
        <taxon>Papilionoideae</taxon>
        <taxon>50 kb inversion clade</taxon>
        <taxon>NPAAA clade</taxon>
        <taxon>indigoferoid/millettioid clade</taxon>
        <taxon>Phaseoleae</taxon>
        <taxon>Mucuna</taxon>
    </lineage>
</organism>
<name>A0A371I5Q4_MUCPR</name>
<keyword evidence="2" id="KW-1133">Transmembrane helix</keyword>
<accession>A0A371I5Q4</accession>
<evidence type="ECO:0000256" key="2">
    <source>
        <dbReference type="SAM" id="Phobius"/>
    </source>
</evidence>
<comment type="caution">
    <text evidence="3">The sequence shown here is derived from an EMBL/GenBank/DDBJ whole genome shotgun (WGS) entry which is preliminary data.</text>
</comment>
<dbReference type="PANTHER" id="PTHR34947">
    <property type="entry name" value="TRANSMEMBRANE PROTEIN"/>
    <property type="match status" value="1"/>
</dbReference>
<keyword evidence="2" id="KW-0812">Transmembrane</keyword>
<feature type="non-terminal residue" evidence="3">
    <location>
        <position position="1"/>
    </location>
</feature>
<keyword evidence="2" id="KW-0472">Membrane</keyword>
<reference evidence="3" key="1">
    <citation type="submission" date="2018-05" db="EMBL/GenBank/DDBJ databases">
        <title>Draft genome of Mucuna pruriens seed.</title>
        <authorList>
            <person name="Nnadi N.E."/>
            <person name="Vos R."/>
            <person name="Hasami M.H."/>
            <person name="Devisetty U.K."/>
            <person name="Aguiy J.C."/>
        </authorList>
    </citation>
    <scope>NUCLEOTIDE SEQUENCE [LARGE SCALE GENOMIC DNA]</scope>
    <source>
        <strain evidence="3">JCA_2017</strain>
    </source>
</reference>
<dbReference type="PANTHER" id="PTHR34947:SF3">
    <property type="entry name" value="TRANSMEMBRANE PROTEIN"/>
    <property type="match status" value="1"/>
</dbReference>
<keyword evidence="4" id="KW-1185">Reference proteome</keyword>
<evidence type="ECO:0000256" key="1">
    <source>
        <dbReference type="SAM" id="MobiDB-lite"/>
    </source>
</evidence>
<dbReference type="AlphaFoldDB" id="A0A371I5Q4"/>
<dbReference type="EMBL" id="QJKJ01000854">
    <property type="protein sequence ID" value="RDY10363.1"/>
    <property type="molecule type" value="Genomic_DNA"/>
</dbReference>
<evidence type="ECO:0000313" key="3">
    <source>
        <dbReference type="EMBL" id="RDY10363.1"/>
    </source>
</evidence>
<feature type="compositionally biased region" description="Basic and acidic residues" evidence="1">
    <location>
        <begin position="82"/>
        <end position="96"/>
    </location>
</feature>
<dbReference type="OrthoDB" id="1727102at2759"/>
<evidence type="ECO:0000313" key="4">
    <source>
        <dbReference type="Proteomes" id="UP000257109"/>
    </source>
</evidence>
<protein>
    <submittedName>
        <fullName evidence="3">Uncharacterized protein</fullName>
    </submittedName>
</protein>
<feature type="transmembrane region" description="Helical" evidence="2">
    <location>
        <begin position="48"/>
        <end position="68"/>
    </location>
</feature>